<evidence type="ECO:0000313" key="2">
    <source>
        <dbReference type="Proteomes" id="UP000189701"/>
    </source>
</evidence>
<sequence length="155" mass="17000">MGFIDVPHYQLRFVMTRENVSGATFDEVVDIGRQLEMVRIQERENREAKRPLGLSCLSGVPSGQSYHNKGRPYRPAQMAHPVHHGAPSSLGSYSVHSGQSSLNALLAQSLSHAPSVLRSSVSVPSSSYSSTPGLIQPPPPQSKSCFEYGELKHMW</sequence>
<dbReference type="RefSeq" id="XP_009759787.1">
    <property type="nucleotide sequence ID" value="XM_009761485.1"/>
</dbReference>
<name>A0A1U7UUR4_NICSY</name>
<organism evidence="2 3">
    <name type="scientific">Nicotiana sylvestris</name>
    <name type="common">Wood tobacco</name>
    <name type="synonym">South American tobacco</name>
    <dbReference type="NCBI Taxonomy" id="4096"/>
    <lineage>
        <taxon>Eukaryota</taxon>
        <taxon>Viridiplantae</taxon>
        <taxon>Streptophyta</taxon>
        <taxon>Embryophyta</taxon>
        <taxon>Tracheophyta</taxon>
        <taxon>Spermatophyta</taxon>
        <taxon>Magnoliopsida</taxon>
        <taxon>eudicotyledons</taxon>
        <taxon>Gunneridae</taxon>
        <taxon>Pentapetalae</taxon>
        <taxon>asterids</taxon>
        <taxon>lamiids</taxon>
        <taxon>Solanales</taxon>
        <taxon>Solanaceae</taxon>
        <taxon>Nicotianoideae</taxon>
        <taxon>Nicotianeae</taxon>
        <taxon>Nicotiana</taxon>
    </lineage>
</organism>
<dbReference type="OrthoDB" id="1242851at2759"/>
<reference evidence="3 4" key="2">
    <citation type="submission" date="2025-04" db="UniProtKB">
        <authorList>
            <consortium name="RefSeq"/>
        </authorList>
    </citation>
    <scope>IDENTIFICATION</scope>
    <source>
        <tissue evidence="3 4">Leaf</tissue>
    </source>
</reference>
<dbReference type="Proteomes" id="UP000189701">
    <property type="component" value="Unplaced"/>
</dbReference>
<evidence type="ECO:0000256" key="1">
    <source>
        <dbReference type="SAM" id="MobiDB-lite"/>
    </source>
</evidence>
<reference evidence="2" key="1">
    <citation type="journal article" date="2013" name="Genome Biol.">
        <title>Reference genomes and transcriptomes of Nicotiana sylvestris and Nicotiana tomentosiformis.</title>
        <authorList>
            <person name="Sierro N."/>
            <person name="Battey J.N."/>
            <person name="Ouadi S."/>
            <person name="Bovet L."/>
            <person name="Goepfert S."/>
            <person name="Bakaher N."/>
            <person name="Peitsch M.C."/>
            <person name="Ivanov N.V."/>
        </authorList>
    </citation>
    <scope>NUCLEOTIDE SEQUENCE [LARGE SCALE GENOMIC DNA]</scope>
</reference>
<dbReference type="RefSeq" id="XP_009759788.1">
    <property type="nucleotide sequence ID" value="XM_009761486.1"/>
</dbReference>
<accession>A0A1U7UUR4</accession>
<evidence type="ECO:0000313" key="4">
    <source>
        <dbReference type="RefSeq" id="XP_009759788.1"/>
    </source>
</evidence>
<protein>
    <submittedName>
        <fullName evidence="3 4">Uncharacterized protein LOC104212265</fullName>
    </submittedName>
</protein>
<feature type="region of interest" description="Disordered" evidence="1">
    <location>
        <begin position="60"/>
        <end position="93"/>
    </location>
</feature>
<evidence type="ECO:0000313" key="3">
    <source>
        <dbReference type="RefSeq" id="XP_009759787.1"/>
    </source>
</evidence>
<proteinExistence type="predicted"/>
<keyword evidence="2" id="KW-1185">Reference proteome</keyword>
<gene>
    <name evidence="3 4" type="primary">LOC104212265</name>
</gene>
<dbReference type="AlphaFoldDB" id="A0A1U7UUR4"/>